<dbReference type="PANTHER" id="PTHR12905:SF0">
    <property type="entry name" value="CALCINEURIN-LIKE PHOSPHOESTERASE DOMAIN-CONTAINING PROTEIN"/>
    <property type="match status" value="1"/>
</dbReference>
<sequence>MKLTKLLKSAVKAFTIALCLVLADVAAAAPVVADQAASMPPAPNTAMANIECDTLDIYEMCTASNMQASHKVRMLILSDTHAGDLKDVPFPKADVVLHCGDLTNDSRSAEFEKSLAVLRTIDAPLKLVIPGNHDYSLEQGYWEGKSAKSLADSRQQEGNSRDLHSRTANVEPLENNVESDEDTRTSWDLIHRAARDDNIFLLPQGLHALAIPTRSGPARLRLFASPMTRRCGTWAFQYDRSIPYRWGIPPMTTDGDPVVDVVMTHGPSLGIRDGTGMRRTGDKRPGAGCAALLSAVERARPRLHCFGHIHEAWGAETITWRREVYASGQDWGSDAPTCGNLVDARESRVLASLLPFNDSWTTGQDTLESPPPARDQEPPRMDGGCCTLDISLDGEHAIKPGVQTLCVNAAIGLRPAPWRGMPWLVEMDLPSAGEEDASAATETKCRQLS</sequence>
<feature type="domain" description="Calcineurin-like phosphoesterase" evidence="3">
    <location>
        <begin position="75"/>
        <end position="311"/>
    </location>
</feature>
<dbReference type="InterPro" id="IPR004843">
    <property type="entry name" value="Calcineurin-like_PHP"/>
</dbReference>
<dbReference type="PANTHER" id="PTHR12905">
    <property type="entry name" value="METALLOPHOSPHOESTERASE"/>
    <property type="match status" value="1"/>
</dbReference>
<evidence type="ECO:0000313" key="5">
    <source>
        <dbReference type="Proteomes" id="UP000319257"/>
    </source>
</evidence>
<reference evidence="4 5" key="1">
    <citation type="submission" date="2019-06" db="EMBL/GenBank/DDBJ databases">
        <title>Draft genome sequence of the filamentous fungus Phialemoniopsis curvata isolated from diesel fuel.</title>
        <authorList>
            <person name="Varaljay V.A."/>
            <person name="Lyon W.J."/>
            <person name="Crouch A.L."/>
            <person name="Drake C.E."/>
            <person name="Hollomon J.M."/>
            <person name="Nadeau L.J."/>
            <person name="Nunn H.S."/>
            <person name="Stevenson B.S."/>
            <person name="Bojanowski C.L."/>
            <person name="Crookes-Goodson W.J."/>
        </authorList>
    </citation>
    <scope>NUCLEOTIDE SEQUENCE [LARGE SCALE GENOMIC DNA]</scope>
    <source>
        <strain evidence="4 5">D216</strain>
    </source>
</reference>
<feature type="chain" id="PRO_5021508917" description="Calcineurin-like phosphoesterase domain-containing protein" evidence="2">
    <location>
        <begin position="29"/>
        <end position="449"/>
    </location>
</feature>
<organism evidence="4 5">
    <name type="scientific">Thyridium curvatum</name>
    <dbReference type="NCBI Taxonomy" id="1093900"/>
    <lineage>
        <taxon>Eukaryota</taxon>
        <taxon>Fungi</taxon>
        <taxon>Dikarya</taxon>
        <taxon>Ascomycota</taxon>
        <taxon>Pezizomycotina</taxon>
        <taxon>Sordariomycetes</taxon>
        <taxon>Sordariomycetidae</taxon>
        <taxon>Thyridiales</taxon>
        <taxon>Thyridiaceae</taxon>
        <taxon>Thyridium</taxon>
    </lineage>
</organism>
<evidence type="ECO:0000256" key="2">
    <source>
        <dbReference type="SAM" id="SignalP"/>
    </source>
</evidence>
<accession>A0A507B3A3</accession>
<dbReference type="AlphaFoldDB" id="A0A507B3A3"/>
<gene>
    <name evidence="4" type="ORF">E0L32_007516</name>
</gene>
<keyword evidence="2" id="KW-0732">Signal</keyword>
<feature type="signal peptide" evidence="2">
    <location>
        <begin position="1"/>
        <end position="28"/>
    </location>
</feature>
<protein>
    <recommendedName>
        <fullName evidence="3">Calcineurin-like phosphoesterase domain-containing protein</fullName>
    </recommendedName>
</protein>
<evidence type="ECO:0000313" key="4">
    <source>
        <dbReference type="EMBL" id="TPX11779.1"/>
    </source>
</evidence>
<dbReference type="Pfam" id="PF00149">
    <property type="entry name" value="Metallophos"/>
    <property type="match status" value="1"/>
</dbReference>
<comment type="caution">
    <text evidence="4">The sequence shown here is derived from an EMBL/GenBank/DDBJ whole genome shotgun (WGS) entry which is preliminary data.</text>
</comment>
<dbReference type="InParanoid" id="A0A507B3A3"/>
<dbReference type="SUPFAM" id="SSF56300">
    <property type="entry name" value="Metallo-dependent phosphatases"/>
    <property type="match status" value="1"/>
</dbReference>
<dbReference type="RefSeq" id="XP_030993490.1">
    <property type="nucleotide sequence ID" value="XM_031142269.1"/>
</dbReference>
<dbReference type="OrthoDB" id="630188at2759"/>
<feature type="region of interest" description="Disordered" evidence="1">
    <location>
        <begin position="148"/>
        <end position="184"/>
    </location>
</feature>
<dbReference type="InterPro" id="IPR051693">
    <property type="entry name" value="UPF0046_metallophosphoest"/>
</dbReference>
<name>A0A507B3A3_9PEZI</name>
<evidence type="ECO:0000256" key="1">
    <source>
        <dbReference type="SAM" id="MobiDB-lite"/>
    </source>
</evidence>
<dbReference type="Proteomes" id="UP000319257">
    <property type="component" value="Unassembled WGS sequence"/>
</dbReference>
<proteinExistence type="predicted"/>
<dbReference type="InterPro" id="IPR029052">
    <property type="entry name" value="Metallo-depent_PP-like"/>
</dbReference>
<dbReference type="GeneID" id="41974963"/>
<evidence type="ECO:0000259" key="3">
    <source>
        <dbReference type="Pfam" id="PF00149"/>
    </source>
</evidence>
<keyword evidence="5" id="KW-1185">Reference proteome</keyword>
<dbReference type="GO" id="GO:0016787">
    <property type="term" value="F:hydrolase activity"/>
    <property type="evidence" value="ECO:0007669"/>
    <property type="project" value="InterPro"/>
</dbReference>
<dbReference type="EMBL" id="SKBQ01000046">
    <property type="protein sequence ID" value="TPX11779.1"/>
    <property type="molecule type" value="Genomic_DNA"/>
</dbReference>
<feature type="region of interest" description="Disordered" evidence="1">
    <location>
        <begin position="360"/>
        <end position="382"/>
    </location>
</feature>
<dbReference type="Gene3D" id="3.60.21.10">
    <property type="match status" value="1"/>
</dbReference>